<keyword evidence="5" id="KW-1185">Reference proteome</keyword>
<evidence type="ECO:0000256" key="3">
    <source>
        <dbReference type="SAM" id="SignalP"/>
    </source>
</evidence>
<reference evidence="4 5" key="1">
    <citation type="submission" date="2017-11" db="EMBL/GenBank/DDBJ databases">
        <title>Genomic Encyclopedia of Archaeal and Bacterial Type Strains, Phase II (KMG-II): From Individual Species to Whole Genera.</title>
        <authorList>
            <person name="Goeker M."/>
        </authorList>
    </citation>
    <scope>NUCLEOTIDE SEQUENCE [LARGE SCALE GENOMIC DNA]</scope>
    <source>
        <strain evidence="4 5">DSM 28175</strain>
    </source>
</reference>
<accession>A0A2H9VRF7</accession>
<organism evidence="4 5">
    <name type="scientific">Mucilaginibacter auburnensis</name>
    <dbReference type="NCBI Taxonomy" id="1457233"/>
    <lineage>
        <taxon>Bacteria</taxon>
        <taxon>Pseudomonadati</taxon>
        <taxon>Bacteroidota</taxon>
        <taxon>Sphingobacteriia</taxon>
        <taxon>Sphingobacteriales</taxon>
        <taxon>Sphingobacteriaceae</taxon>
        <taxon>Mucilaginibacter</taxon>
    </lineage>
</organism>
<keyword evidence="2" id="KW-0812">Transmembrane</keyword>
<protein>
    <submittedName>
        <fullName evidence="4">Putative membrane-anchored protein</fullName>
    </submittedName>
</protein>
<keyword evidence="2" id="KW-0472">Membrane</keyword>
<evidence type="ECO:0000256" key="2">
    <source>
        <dbReference type="SAM" id="Phobius"/>
    </source>
</evidence>
<name>A0A2H9VRF7_9SPHI</name>
<evidence type="ECO:0000313" key="5">
    <source>
        <dbReference type="Proteomes" id="UP000242687"/>
    </source>
</evidence>
<dbReference type="AlphaFoldDB" id="A0A2H9VRF7"/>
<dbReference type="RefSeq" id="WP_100339660.1">
    <property type="nucleotide sequence ID" value="NZ_PGFJ01000001.1"/>
</dbReference>
<dbReference type="EMBL" id="PGFJ01000001">
    <property type="protein sequence ID" value="PJJ83393.1"/>
    <property type="molecule type" value="Genomic_DNA"/>
</dbReference>
<dbReference type="Pfam" id="PF09935">
    <property type="entry name" value="DUF2167"/>
    <property type="match status" value="1"/>
</dbReference>
<evidence type="ECO:0000313" key="4">
    <source>
        <dbReference type="EMBL" id="PJJ83393.1"/>
    </source>
</evidence>
<feature type="region of interest" description="Disordered" evidence="1">
    <location>
        <begin position="289"/>
        <end position="341"/>
    </location>
</feature>
<feature type="compositionally biased region" description="Basic and acidic residues" evidence="1">
    <location>
        <begin position="325"/>
        <end position="341"/>
    </location>
</feature>
<feature type="transmembrane region" description="Helical" evidence="2">
    <location>
        <begin position="257"/>
        <end position="279"/>
    </location>
</feature>
<dbReference type="Proteomes" id="UP000242687">
    <property type="component" value="Unassembled WGS sequence"/>
</dbReference>
<gene>
    <name evidence="4" type="ORF">CLV57_0375</name>
</gene>
<dbReference type="OrthoDB" id="196355at2"/>
<keyword evidence="2" id="KW-1133">Transmembrane helix</keyword>
<feature type="signal peptide" evidence="3">
    <location>
        <begin position="1"/>
        <end position="20"/>
    </location>
</feature>
<proteinExistence type="predicted"/>
<sequence length="341" mass="37808">MKKIFILITVFSLYVLTSMAQVDSVARQIKAIESQFTYQHGAIKIGNGIAVINVPPGFKYLDSIQAEKVLTDVWGNPKGTSKSLGFLLPENQGILSEGSYVFNIEYDAIGYVKDNDADDIDYDELMENMKKEAKEESPEREKQGYSSIEMVGWASKPYYDKDRHILHWAKEIKFGNDSINTLNYNVRVLGRKGVLILNAIATMQELPPVKASIPPVLNSVAFSDGNKYNEFDSSIDNVAAWTLGGLVAGKILAKVGFFALLLKFWKLIAIGAVAAFSAIKKFFGFKKAEPAPAEEETRPIAELPHASAEEKAEADPLTDLPETPSYEKKDKEEDDKNKPVS</sequence>
<comment type="caution">
    <text evidence="4">The sequence shown here is derived from an EMBL/GenBank/DDBJ whole genome shotgun (WGS) entry which is preliminary data.</text>
</comment>
<feature type="chain" id="PRO_5014179087" evidence="3">
    <location>
        <begin position="21"/>
        <end position="341"/>
    </location>
</feature>
<evidence type="ECO:0000256" key="1">
    <source>
        <dbReference type="SAM" id="MobiDB-lite"/>
    </source>
</evidence>
<dbReference type="InterPro" id="IPR018682">
    <property type="entry name" value="DUF2167_membr"/>
</dbReference>
<keyword evidence="3" id="KW-0732">Signal</keyword>